<dbReference type="Pfam" id="PF00954">
    <property type="entry name" value="S_locus_glycop"/>
    <property type="match status" value="1"/>
</dbReference>
<sequence>MQRSGPWNGMEFSGIPEVQGLNYMVYNYTENSEEISYTFHMTNQSIYSRLTVSDYTLNRFTWIPPSWGWSLFWTLPTDRVRSQEPAAVGLERRNTGVCEDDADEL</sequence>
<dbReference type="AlphaFoldDB" id="A0A8S9P0E9"/>
<dbReference type="GO" id="GO:0048544">
    <property type="term" value="P:recognition of pollen"/>
    <property type="evidence" value="ECO:0007669"/>
    <property type="project" value="InterPro"/>
</dbReference>
<proteinExistence type="predicted"/>
<keyword evidence="2" id="KW-1015">Disulfide bond</keyword>
<protein>
    <recommendedName>
        <fullName evidence="3">S-locus glycoprotein domain-containing protein</fullName>
    </recommendedName>
</protein>
<keyword evidence="1" id="KW-0732">Signal</keyword>
<evidence type="ECO:0000313" key="4">
    <source>
        <dbReference type="EMBL" id="KAF3508500.1"/>
    </source>
</evidence>
<evidence type="ECO:0000256" key="2">
    <source>
        <dbReference type="ARBA" id="ARBA00023157"/>
    </source>
</evidence>
<evidence type="ECO:0000256" key="1">
    <source>
        <dbReference type="ARBA" id="ARBA00022729"/>
    </source>
</evidence>
<accession>A0A8S9P0E9</accession>
<dbReference type="InterPro" id="IPR000858">
    <property type="entry name" value="S_locus_glycoprot_dom"/>
</dbReference>
<comment type="caution">
    <text evidence="4">The sequence shown here is derived from an EMBL/GenBank/DDBJ whole genome shotgun (WGS) entry which is preliminary data.</text>
</comment>
<gene>
    <name evidence="4" type="ORF">F2Q69_00002319</name>
</gene>
<feature type="domain" description="S-locus glycoprotein" evidence="3">
    <location>
        <begin position="3"/>
        <end position="79"/>
    </location>
</feature>
<evidence type="ECO:0000259" key="3">
    <source>
        <dbReference type="Pfam" id="PF00954"/>
    </source>
</evidence>
<name>A0A8S9P0E9_BRACR</name>
<dbReference type="Proteomes" id="UP000712600">
    <property type="component" value="Unassembled WGS sequence"/>
</dbReference>
<dbReference type="EMBL" id="QGKX02001521">
    <property type="protein sequence ID" value="KAF3508500.1"/>
    <property type="molecule type" value="Genomic_DNA"/>
</dbReference>
<reference evidence="4" key="1">
    <citation type="submission" date="2019-12" db="EMBL/GenBank/DDBJ databases">
        <title>Genome sequencing and annotation of Brassica cretica.</title>
        <authorList>
            <person name="Studholme D.J."/>
            <person name="Sarris P."/>
        </authorList>
    </citation>
    <scope>NUCLEOTIDE SEQUENCE</scope>
    <source>
        <strain evidence="4">PFS-109/04</strain>
        <tissue evidence="4">Leaf</tissue>
    </source>
</reference>
<organism evidence="4 5">
    <name type="scientific">Brassica cretica</name>
    <name type="common">Mustard</name>
    <dbReference type="NCBI Taxonomy" id="69181"/>
    <lineage>
        <taxon>Eukaryota</taxon>
        <taxon>Viridiplantae</taxon>
        <taxon>Streptophyta</taxon>
        <taxon>Embryophyta</taxon>
        <taxon>Tracheophyta</taxon>
        <taxon>Spermatophyta</taxon>
        <taxon>Magnoliopsida</taxon>
        <taxon>eudicotyledons</taxon>
        <taxon>Gunneridae</taxon>
        <taxon>Pentapetalae</taxon>
        <taxon>rosids</taxon>
        <taxon>malvids</taxon>
        <taxon>Brassicales</taxon>
        <taxon>Brassicaceae</taxon>
        <taxon>Brassiceae</taxon>
        <taxon>Brassica</taxon>
    </lineage>
</organism>
<evidence type="ECO:0000313" key="5">
    <source>
        <dbReference type="Proteomes" id="UP000712600"/>
    </source>
</evidence>